<evidence type="ECO:0000313" key="2">
    <source>
        <dbReference type="EMBL" id="KKN25337.1"/>
    </source>
</evidence>
<dbReference type="InterPro" id="IPR032466">
    <property type="entry name" value="Metal_Hydrolase"/>
</dbReference>
<name>A0A0F9PLA0_9ZZZZ</name>
<dbReference type="InterPro" id="IPR051781">
    <property type="entry name" value="Metallo-dep_Hydrolase"/>
</dbReference>
<dbReference type="GO" id="GO:0016810">
    <property type="term" value="F:hydrolase activity, acting on carbon-nitrogen (but not peptide) bonds"/>
    <property type="evidence" value="ECO:0007669"/>
    <property type="project" value="InterPro"/>
</dbReference>
<gene>
    <name evidence="2" type="ORF">LCGC14_0885810</name>
</gene>
<accession>A0A0F9PLA0</accession>
<proteinExistence type="predicted"/>
<dbReference type="SUPFAM" id="SSF51338">
    <property type="entry name" value="Composite domain of metallo-dependent hydrolases"/>
    <property type="match status" value="2"/>
</dbReference>
<dbReference type="Pfam" id="PF01979">
    <property type="entry name" value="Amidohydro_1"/>
    <property type="match status" value="1"/>
</dbReference>
<organism evidence="2">
    <name type="scientific">marine sediment metagenome</name>
    <dbReference type="NCBI Taxonomy" id="412755"/>
    <lineage>
        <taxon>unclassified sequences</taxon>
        <taxon>metagenomes</taxon>
        <taxon>ecological metagenomes</taxon>
    </lineage>
</organism>
<feature type="domain" description="Amidohydrolase-related" evidence="1">
    <location>
        <begin position="78"/>
        <end position="435"/>
    </location>
</feature>
<evidence type="ECO:0000259" key="1">
    <source>
        <dbReference type="Pfam" id="PF01979"/>
    </source>
</evidence>
<reference evidence="2" key="1">
    <citation type="journal article" date="2015" name="Nature">
        <title>Complex archaea that bridge the gap between prokaryotes and eukaryotes.</title>
        <authorList>
            <person name="Spang A."/>
            <person name="Saw J.H."/>
            <person name="Jorgensen S.L."/>
            <person name="Zaremba-Niedzwiedzka K."/>
            <person name="Martijn J."/>
            <person name="Lind A.E."/>
            <person name="van Eijk R."/>
            <person name="Schleper C."/>
            <person name="Guy L."/>
            <person name="Ettema T.J."/>
        </authorList>
    </citation>
    <scope>NUCLEOTIDE SEQUENCE</scope>
</reference>
<protein>
    <recommendedName>
        <fullName evidence="1">Amidohydrolase-related domain-containing protein</fullName>
    </recommendedName>
</protein>
<dbReference type="PANTHER" id="PTHR43135:SF3">
    <property type="entry name" value="ALPHA-D-RIBOSE 1-METHYLPHOSPHONATE 5-TRIPHOSPHATE DIPHOSPHATASE"/>
    <property type="match status" value="1"/>
</dbReference>
<dbReference type="CDD" id="cd01299">
    <property type="entry name" value="Met_dep_hydrolase_A"/>
    <property type="match status" value="1"/>
</dbReference>
<comment type="caution">
    <text evidence="2">The sequence shown here is derived from an EMBL/GenBank/DDBJ whole genome shotgun (WGS) entry which is preliminary data.</text>
</comment>
<dbReference type="PANTHER" id="PTHR43135">
    <property type="entry name" value="ALPHA-D-RIBOSE 1-METHYLPHOSPHONATE 5-TRIPHOSPHATE DIPHOSPHATASE"/>
    <property type="match status" value="1"/>
</dbReference>
<dbReference type="InterPro" id="IPR006680">
    <property type="entry name" value="Amidohydro-rel"/>
</dbReference>
<dbReference type="Gene3D" id="2.30.40.10">
    <property type="entry name" value="Urease, subunit C, domain 1"/>
    <property type="match status" value="1"/>
</dbReference>
<sequence length="441" mass="48835">MIKTKSLKCLTGFLLVVFLSHALSAKITAIKAGKLVDPEKGITQVNQIILVEGKKIKAIGGDLEIPGGATVIDLSDSTILPGLFDCHVHLFICLLAKDWVRSIDEKYRFQLWRYGNDFLNYTLNNTTTYRALQGVKNGREMLEAGFTTVRDAGGVGNYADTDLRRAIENGLVPGPTIINSGRIISPIGGQFTWGLHAERPGQGEPEYFYADTKDEIKKAVRENILYGAKVLKIIADDQPYIYSAEDIKFIKDEAARAGLKVAAHSETEEGAYNCAKAGIASIEHGFKMSDQTLKLAEKNNVYLVGTDFTGEYLKEGYGFSDEMVQYWVDLIIDRIKRAYKIGVPMAYGSDIVLEIPGKTWGEMSKSTMDSYVRAGLPAEYILKMMTVNAARLLGVENERGFLKEGMAADIIATPENPLEKIQTLKKVKFVMKEGIVYVNQN</sequence>
<dbReference type="SUPFAM" id="SSF51556">
    <property type="entry name" value="Metallo-dependent hydrolases"/>
    <property type="match status" value="1"/>
</dbReference>
<dbReference type="InterPro" id="IPR011059">
    <property type="entry name" value="Metal-dep_hydrolase_composite"/>
</dbReference>
<dbReference type="AlphaFoldDB" id="A0A0F9PLA0"/>
<dbReference type="Gene3D" id="3.20.20.140">
    <property type="entry name" value="Metal-dependent hydrolases"/>
    <property type="match status" value="1"/>
</dbReference>
<dbReference type="InterPro" id="IPR057744">
    <property type="entry name" value="OTAase-like"/>
</dbReference>
<dbReference type="EMBL" id="LAZR01002809">
    <property type="protein sequence ID" value="KKN25337.1"/>
    <property type="molecule type" value="Genomic_DNA"/>
</dbReference>